<dbReference type="InterPro" id="IPR018022">
    <property type="entry name" value="IPT"/>
</dbReference>
<feature type="binding site" evidence="10">
    <location>
        <begin position="20"/>
        <end position="27"/>
    </location>
    <ligand>
        <name>ATP</name>
        <dbReference type="ChEBI" id="CHEBI:30616"/>
    </ligand>
</feature>
<keyword evidence="6 10" id="KW-0547">Nucleotide-binding</keyword>
<dbReference type="Gene3D" id="1.10.20.140">
    <property type="match status" value="1"/>
</dbReference>
<feature type="binding site" evidence="10">
    <location>
        <begin position="22"/>
        <end position="27"/>
    </location>
    <ligand>
        <name>substrate</name>
    </ligand>
</feature>
<evidence type="ECO:0000313" key="14">
    <source>
        <dbReference type="EMBL" id="OLP61337.1"/>
    </source>
</evidence>
<keyword evidence="15" id="KW-1185">Reference proteome</keyword>
<dbReference type="NCBIfam" id="TIGR00174">
    <property type="entry name" value="miaA"/>
    <property type="match status" value="1"/>
</dbReference>
<proteinExistence type="inferred from homology"/>
<keyword evidence="4 10" id="KW-0808">Transferase</keyword>
<evidence type="ECO:0000256" key="1">
    <source>
        <dbReference type="ARBA" id="ARBA00001946"/>
    </source>
</evidence>
<dbReference type="PANTHER" id="PTHR11088">
    <property type="entry name" value="TRNA DIMETHYLALLYLTRANSFERASE"/>
    <property type="match status" value="1"/>
</dbReference>
<evidence type="ECO:0000256" key="10">
    <source>
        <dbReference type="HAMAP-Rule" id="MF_00185"/>
    </source>
</evidence>
<sequence>MMQNLEKRNGRTIDAILITGPTASGKSALALDLARRHHGVVINADSMQVYDLLRVLTARPSDDEMGGVDHRLYGHVPPQQPYSTGDWLREAMALIDSLKKAGQLPIFVGGTGLYFKALTGGLAEMPTVPEVIRAGLRARLVEEGAPALHAELTRRDPQGAAVLKANDGQRIIRALEILEASGRSIQAWQAEGGPVAIAPDRALKLIVQPERARLTERIDRRFAAMFEAGAVDEVKALLALRLAPAMPAMKAIGVRQIAAMLDGDMTADQVIETSAAATRQYAKRQMTWFRNQLDDSWIRLDPEDKAAREAVLDLI</sequence>
<protein>
    <recommendedName>
        <fullName evidence="10">tRNA dimethylallyltransferase</fullName>
        <ecNumber evidence="10">2.5.1.75</ecNumber>
    </recommendedName>
    <alternativeName>
        <fullName evidence="10">Dimethylallyl diphosphate:tRNA dimethylallyltransferase</fullName>
        <shortName evidence="10">DMAPP:tRNA dimethylallyltransferase</shortName>
        <shortName evidence="10">DMATase</shortName>
    </alternativeName>
    <alternativeName>
        <fullName evidence="10">Isopentenyl-diphosphate:tRNA isopentenyltransferase</fullName>
        <shortName evidence="10">IPP transferase</shortName>
        <shortName evidence="10">IPPT</shortName>
        <shortName evidence="10">IPTase</shortName>
    </alternativeName>
</protein>
<evidence type="ECO:0000256" key="4">
    <source>
        <dbReference type="ARBA" id="ARBA00022679"/>
    </source>
</evidence>
<dbReference type="GO" id="GO:0006400">
    <property type="term" value="P:tRNA modification"/>
    <property type="evidence" value="ECO:0007669"/>
    <property type="project" value="TreeGrafter"/>
</dbReference>
<evidence type="ECO:0000256" key="12">
    <source>
        <dbReference type="RuleBase" id="RU003784"/>
    </source>
</evidence>
<reference evidence="14 15" key="1">
    <citation type="submission" date="2016-09" db="EMBL/GenBank/DDBJ databases">
        <title>Rhizobium sp. nov., a novel species isolated from the rice rhizosphere.</title>
        <authorList>
            <person name="Zhao J."/>
            <person name="Zhang X."/>
        </authorList>
    </citation>
    <scope>NUCLEOTIDE SEQUENCE [LARGE SCALE GENOMIC DNA]</scope>
    <source>
        <strain evidence="14 15">1.7048</strain>
    </source>
</reference>
<organism evidence="14 15">
    <name type="scientific">Xaviernesmea oryzae</name>
    <dbReference type="NCBI Taxonomy" id="464029"/>
    <lineage>
        <taxon>Bacteria</taxon>
        <taxon>Pseudomonadati</taxon>
        <taxon>Pseudomonadota</taxon>
        <taxon>Alphaproteobacteria</taxon>
        <taxon>Hyphomicrobiales</taxon>
        <taxon>Rhizobiaceae</taxon>
        <taxon>Rhizobium/Agrobacterium group</taxon>
        <taxon>Xaviernesmea</taxon>
    </lineage>
</organism>
<feature type="site" description="Interaction with substrate tRNA" evidence="10">
    <location>
        <position position="133"/>
    </location>
</feature>
<dbReference type="Pfam" id="PF01715">
    <property type="entry name" value="IPPT"/>
    <property type="match status" value="1"/>
</dbReference>
<dbReference type="SUPFAM" id="SSF52540">
    <property type="entry name" value="P-loop containing nucleoside triphosphate hydrolases"/>
    <property type="match status" value="1"/>
</dbReference>
<name>A0A1Q9B031_9HYPH</name>
<evidence type="ECO:0000313" key="15">
    <source>
        <dbReference type="Proteomes" id="UP000186364"/>
    </source>
</evidence>
<dbReference type="Gene3D" id="3.40.50.300">
    <property type="entry name" value="P-loop containing nucleotide triphosphate hydrolases"/>
    <property type="match status" value="1"/>
</dbReference>
<comment type="cofactor">
    <cofactor evidence="1 10">
        <name>Mg(2+)</name>
        <dbReference type="ChEBI" id="CHEBI:18420"/>
    </cofactor>
</comment>
<dbReference type="Proteomes" id="UP000186364">
    <property type="component" value="Unassembled WGS sequence"/>
</dbReference>
<evidence type="ECO:0000256" key="3">
    <source>
        <dbReference type="ARBA" id="ARBA00005842"/>
    </source>
</evidence>
<comment type="caution">
    <text evidence="10">Lacks conserved residue(s) required for the propagation of feature annotation.</text>
</comment>
<dbReference type="HAMAP" id="MF_00185">
    <property type="entry name" value="IPP_trans"/>
    <property type="match status" value="1"/>
</dbReference>
<gene>
    <name evidence="10" type="primary">miaA</name>
    <name evidence="14" type="ORF">BJF93_21445</name>
</gene>
<keyword evidence="5 10" id="KW-0819">tRNA processing</keyword>
<dbReference type="EC" id="2.5.1.75" evidence="10"/>
<keyword evidence="8 10" id="KW-0460">Magnesium</keyword>
<accession>A0A1Q9B031</accession>
<comment type="similarity">
    <text evidence="3 10 13">Belongs to the IPP transferase family.</text>
</comment>
<evidence type="ECO:0000256" key="2">
    <source>
        <dbReference type="ARBA" id="ARBA00003213"/>
    </source>
</evidence>
<comment type="caution">
    <text evidence="14">The sequence shown here is derived from an EMBL/GenBank/DDBJ whole genome shotgun (WGS) entry which is preliminary data.</text>
</comment>
<dbReference type="GO" id="GO:0052381">
    <property type="term" value="F:tRNA dimethylallyltransferase activity"/>
    <property type="evidence" value="ECO:0007669"/>
    <property type="project" value="UniProtKB-UniRule"/>
</dbReference>
<evidence type="ECO:0000256" key="8">
    <source>
        <dbReference type="ARBA" id="ARBA00022842"/>
    </source>
</evidence>
<feature type="region of interest" description="Interaction with substrate tRNA" evidence="10">
    <location>
        <begin position="45"/>
        <end position="48"/>
    </location>
</feature>
<dbReference type="AlphaFoldDB" id="A0A1Q9B031"/>
<dbReference type="PANTHER" id="PTHR11088:SF60">
    <property type="entry name" value="TRNA DIMETHYLALLYLTRANSFERASE"/>
    <property type="match status" value="1"/>
</dbReference>
<dbReference type="EMBL" id="MKIP01000033">
    <property type="protein sequence ID" value="OLP61337.1"/>
    <property type="molecule type" value="Genomic_DNA"/>
</dbReference>
<evidence type="ECO:0000256" key="11">
    <source>
        <dbReference type="RuleBase" id="RU003783"/>
    </source>
</evidence>
<comment type="function">
    <text evidence="2 10 12">Catalyzes the transfer of a dimethylallyl group onto the adenine at position 37 in tRNAs that read codons beginning with uridine, leading to the formation of N6-(dimethylallyl)adenosine (i(6)A).</text>
</comment>
<dbReference type="RefSeq" id="WP_075626730.1">
    <property type="nucleotide sequence ID" value="NZ_FOAM01000009.1"/>
</dbReference>
<feature type="site" description="Interaction with substrate tRNA" evidence="10">
    <location>
        <position position="111"/>
    </location>
</feature>
<evidence type="ECO:0000256" key="9">
    <source>
        <dbReference type="ARBA" id="ARBA00049563"/>
    </source>
</evidence>
<evidence type="ECO:0000256" key="13">
    <source>
        <dbReference type="RuleBase" id="RU003785"/>
    </source>
</evidence>
<feature type="region of interest" description="Interaction with substrate tRNA" evidence="10">
    <location>
        <begin position="169"/>
        <end position="173"/>
    </location>
</feature>
<evidence type="ECO:0000256" key="5">
    <source>
        <dbReference type="ARBA" id="ARBA00022694"/>
    </source>
</evidence>
<evidence type="ECO:0000256" key="6">
    <source>
        <dbReference type="ARBA" id="ARBA00022741"/>
    </source>
</evidence>
<evidence type="ECO:0000256" key="7">
    <source>
        <dbReference type="ARBA" id="ARBA00022840"/>
    </source>
</evidence>
<dbReference type="GO" id="GO:0005524">
    <property type="term" value="F:ATP binding"/>
    <property type="evidence" value="ECO:0007669"/>
    <property type="project" value="UniProtKB-UniRule"/>
</dbReference>
<dbReference type="InterPro" id="IPR027417">
    <property type="entry name" value="P-loop_NTPase"/>
</dbReference>
<dbReference type="InterPro" id="IPR039657">
    <property type="entry name" value="Dimethylallyltransferase"/>
</dbReference>
<dbReference type="OrthoDB" id="9776390at2"/>
<comment type="subunit">
    <text evidence="10">Monomer.</text>
</comment>
<comment type="catalytic activity">
    <reaction evidence="9 10 11">
        <text>adenosine(37) in tRNA + dimethylallyl diphosphate = N(6)-dimethylallyladenosine(37) in tRNA + diphosphate</text>
        <dbReference type="Rhea" id="RHEA:26482"/>
        <dbReference type="Rhea" id="RHEA-COMP:10162"/>
        <dbReference type="Rhea" id="RHEA-COMP:10375"/>
        <dbReference type="ChEBI" id="CHEBI:33019"/>
        <dbReference type="ChEBI" id="CHEBI:57623"/>
        <dbReference type="ChEBI" id="CHEBI:74411"/>
        <dbReference type="ChEBI" id="CHEBI:74415"/>
        <dbReference type="EC" id="2.5.1.75"/>
    </reaction>
</comment>
<keyword evidence="7 10" id="KW-0067">ATP-binding</keyword>